<feature type="binding site" evidence="8">
    <location>
        <position position="157"/>
    </location>
    <ligand>
        <name>GTP</name>
        <dbReference type="ChEBI" id="CHEBI:37565"/>
    </ligand>
</feature>
<protein>
    <recommendedName>
        <fullName evidence="8 9">Cell division protein FtsZ</fullName>
    </recommendedName>
</protein>
<keyword evidence="5 8" id="KW-0342">GTP-binding</keyword>
<dbReference type="PRINTS" id="PR00423">
    <property type="entry name" value="CELLDVISFTSZ"/>
</dbReference>
<dbReference type="InterPro" id="IPR036525">
    <property type="entry name" value="Tubulin/FtsZ_GTPase_sf"/>
</dbReference>
<evidence type="ECO:0000256" key="9">
    <source>
        <dbReference type="NCBIfam" id="TIGR00065"/>
    </source>
</evidence>
<dbReference type="InterPro" id="IPR024757">
    <property type="entry name" value="FtsZ_C"/>
</dbReference>
<dbReference type="GO" id="GO:0032153">
    <property type="term" value="C:cell division site"/>
    <property type="evidence" value="ECO:0007669"/>
    <property type="project" value="UniProtKB-UniRule"/>
</dbReference>
<dbReference type="GO" id="GO:0005737">
    <property type="term" value="C:cytoplasm"/>
    <property type="evidence" value="ECO:0007669"/>
    <property type="project" value="UniProtKB-SubCell"/>
</dbReference>
<comment type="caution">
    <text evidence="13">The sequence shown here is derived from an EMBL/GenBank/DDBJ whole genome shotgun (WGS) entry which is preliminary data.</text>
</comment>
<dbReference type="HAMAP" id="MF_00909">
    <property type="entry name" value="FtsZ"/>
    <property type="match status" value="1"/>
</dbReference>
<dbReference type="InterPro" id="IPR045061">
    <property type="entry name" value="FtsZ/CetZ"/>
</dbReference>
<evidence type="ECO:0000256" key="7">
    <source>
        <dbReference type="ARBA" id="ARBA00023306"/>
    </source>
</evidence>
<evidence type="ECO:0000256" key="1">
    <source>
        <dbReference type="ARBA" id="ARBA00009690"/>
    </source>
</evidence>
<dbReference type="SMART" id="SM00865">
    <property type="entry name" value="Tubulin_C"/>
    <property type="match status" value="1"/>
</dbReference>
<evidence type="ECO:0000259" key="11">
    <source>
        <dbReference type="SMART" id="SM00864"/>
    </source>
</evidence>
<evidence type="ECO:0000256" key="6">
    <source>
        <dbReference type="ARBA" id="ARBA00023210"/>
    </source>
</evidence>
<dbReference type="PANTHER" id="PTHR30314">
    <property type="entry name" value="CELL DIVISION PROTEIN FTSZ-RELATED"/>
    <property type="match status" value="1"/>
</dbReference>
<evidence type="ECO:0000256" key="8">
    <source>
        <dbReference type="HAMAP-Rule" id="MF_00909"/>
    </source>
</evidence>
<dbReference type="InterPro" id="IPR008280">
    <property type="entry name" value="Tub_FtsZ_C"/>
</dbReference>
<dbReference type="Pfam" id="PF12327">
    <property type="entry name" value="FtsZ_C"/>
    <property type="match status" value="1"/>
</dbReference>
<dbReference type="GO" id="GO:0003924">
    <property type="term" value="F:GTPase activity"/>
    <property type="evidence" value="ECO:0007669"/>
    <property type="project" value="UniProtKB-UniRule"/>
</dbReference>
<evidence type="ECO:0000313" key="13">
    <source>
        <dbReference type="EMBL" id="HIK00980.1"/>
    </source>
</evidence>
<keyword evidence="2 8" id="KW-0963">Cytoplasm</keyword>
<dbReference type="PROSITE" id="PS01134">
    <property type="entry name" value="FTSZ_1"/>
    <property type="match status" value="1"/>
</dbReference>
<dbReference type="EMBL" id="DVAB01000051">
    <property type="protein sequence ID" value="HIK00980.1"/>
    <property type="molecule type" value="Genomic_DNA"/>
</dbReference>
<dbReference type="Proteomes" id="UP000646946">
    <property type="component" value="Unassembled WGS sequence"/>
</dbReference>
<comment type="subcellular location">
    <subcellularLocation>
        <location evidence="8">Cytoplasm</location>
    </subcellularLocation>
    <text evidence="8">Assembles at midcell at the inner surface of the cytoplasmic membrane.</text>
</comment>
<dbReference type="SMART" id="SM00864">
    <property type="entry name" value="Tubulin"/>
    <property type="match status" value="1"/>
</dbReference>
<organism evidence="13 14">
    <name type="scientific">Candidatus Naiadarchaeum limnaeum</name>
    <dbReference type="NCBI Taxonomy" id="2756139"/>
    <lineage>
        <taxon>Archaea</taxon>
        <taxon>Candidatus Undinarchaeota</taxon>
        <taxon>Candidatus Undinarchaeia</taxon>
        <taxon>Candidatus Naiadarchaeales</taxon>
        <taxon>Candidatus Naiadarchaeaceae</taxon>
        <taxon>Candidatus Naiadarchaeum</taxon>
    </lineage>
</organism>
<reference evidence="13 14" key="1">
    <citation type="journal article" name="Nat. Commun.">
        <title>Undinarchaeota illuminate DPANN phylogeny and the impact of gene transfer on archaeal evolution.</title>
        <authorList>
            <person name="Dombrowski N."/>
            <person name="Williams T.A."/>
            <person name="Sun J."/>
            <person name="Woodcroft B.J."/>
            <person name="Lee J.H."/>
            <person name="Minh B.Q."/>
            <person name="Rinke C."/>
            <person name="Spang A."/>
        </authorList>
    </citation>
    <scope>NUCLEOTIDE SEQUENCE [LARGE SCALE GENOMIC DNA]</scope>
    <source>
        <strain evidence="13">MAG_bin1129</strain>
    </source>
</reference>
<dbReference type="CDD" id="cd02201">
    <property type="entry name" value="FtsZ_type1"/>
    <property type="match status" value="1"/>
</dbReference>
<evidence type="ECO:0000256" key="5">
    <source>
        <dbReference type="ARBA" id="ARBA00023134"/>
    </source>
</evidence>
<proteinExistence type="inferred from homology"/>
<dbReference type="PANTHER" id="PTHR30314:SF9">
    <property type="entry name" value="CELL DIVISION PROTEIN FTSZ 2"/>
    <property type="match status" value="1"/>
</dbReference>
<dbReference type="Gene3D" id="3.40.50.1440">
    <property type="entry name" value="Tubulin/FtsZ, GTPase domain"/>
    <property type="match status" value="1"/>
</dbReference>
<dbReference type="InterPro" id="IPR003008">
    <property type="entry name" value="Tubulin_FtsZ_GTPase"/>
</dbReference>
<evidence type="ECO:0000259" key="12">
    <source>
        <dbReference type="SMART" id="SM00865"/>
    </source>
</evidence>
<feature type="binding site" evidence="8">
    <location>
        <position position="200"/>
    </location>
    <ligand>
        <name>GTP</name>
        <dbReference type="ChEBI" id="CHEBI:37565"/>
    </ligand>
</feature>
<feature type="binding site" evidence="8">
    <location>
        <position position="154"/>
    </location>
    <ligand>
        <name>GTP</name>
        <dbReference type="ChEBI" id="CHEBI:37565"/>
    </ligand>
</feature>
<dbReference type="SUPFAM" id="SSF55307">
    <property type="entry name" value="Tubulin C-terminal domain-like"/>
    <property type="match status" value="1"/>
</dbReference>
<feature type="binding site" evidence="8">
    <location>
        <begin position="35"/>
        <end position="39"/>
    </location>
    <ligand>
        <name>GTP</name>
        <dbReference type="ChEBI" id="CHEBI:37565"/>
    </ligand>
</feature>
<comment type="subunit">
    <text evidence="8">Homodimer. Polymerizes to form a dynamic ring structure in a strictly GTP-dependent manner. Interacts directly with several other division proteins.</text>
</comment>
<keyword evidence="4 8" id="KW-0547">Nucleotide-binding</keyword>
<dbReference type="InterPro" id="IPR018316">
    <property type="entry name" value="Tubulin/FtsZ_2-layer-sand-dom"/>
</dbReference>
<comment type="function">
    <text evidence="8">Essential cell division protein that forms a contractile ring structure (Z ring) at the future cell division site. The regulation of the ring assembly controls the timing and the location of cell division. One of the functions of the FtsZ ring is to recruit other cell division proteins to the septum to produce a new cell wall between the dividing cells. Binds GTP and shows GTPase activity.</text>
</comment>
<keyword evidence="7 8" id="KW-0131">Cell cycle</keyword>
<accession>A0A832X6L6</accession>
<evidence type="ECO:0000256" key="3">
    <source>
        <dbReference type="ARBA" id="ARBA00022618"/>
    </source>
</evidence>
<feature type="domain" description="Tubulin/FtsZ GTPase" evidence="11">
    <location>
        <begin position="27"/>
        <end position="218"/>
    </location>
</feature>
<feature type="domain" description="Tubulin/FtsZ 2-layer sandwich" evidence="12">
    <location>
        <begin position="220"/>
        <end position="337"/>
    </location>
</feature>
<keyword evidence="3 8" id="KW-0132">Cell division</keyword>
<dbReference type="InterPro" id="IPR000158">
    <property type="entry name" value="Cell_div_FtsZ"/>
</dbReference>
<dbReference type="GO" id="GO:0043093">
    <property type="term" value="P:FtsZ-dependent cytokinesis"/>
    <property type="evidence" value="ECO:0007669"/>
    <property type="project" value="UniProtKB-UniRule"/>
</dbReference>
<gene>
    <name evidence="8 13" type="primary">ftsZ</name>
    <name evidence="13" type="ORF">H1016_05610</name>
</gene>
<dbReference type="InterPro" id="IPR020805">
    <property type="entry name" value="Cell_div_FtsZ_CS"/>
</dbReference>
<keyword evidence="14" id="KW-1185">Reference proteome</keyword>
<evidence type="ECO:0000256" key="4">
    <source>
        <dbReference type="ARBA" id="ARBA00022741"/>
    </source>
</evidence>
<evidence type="ECO:0000256" key="2">
    <source>
        <dbReference type="ARBA" id="ARBA00022490"/>
    </source>
</evidence>
<dbReference type="GO" id="GO:0005525">
    <property type="term" value="F:GTP binding"/>
    <property type="evidence" value="ECO:0007669"/>
    <property type="project" value="UniProtKB-UniRule"/>
</dbReference>
<evidence type="ECO:0000313" key="14">
    <source>
        <dbReference type="Proteomes" id="UP000646946"/>
    </source>
</evidence>
<dbReference type="GO" id="GO:0051258">
    <property type="term" value="P:protein polymerization"/>
    <property type="evidence" value="ECO:0007669"/>
    <property type="project" value="UniProtKB-UniRule"/>
</dbReference>
<dbReference type="Pfam" id="PF00091">
    <property type="entry name" value="Tubulin"/>
    <property type="match status" value="1"/>
</dbReference>
<name>A0A832X6L6_9ARCH</name>
<dbReference type="NCBIfam" id="TIGR00065">
    <property type="entry name" value="ftsZ"/>
    <property type="match status" value="1"/>
</dbReference>
<sequence>MAMDFVVKNALARDTAKTTSAAMGHAKIVVVGTGGAGNNSVTRLMDMGGVQGATSVIVNTDMQHLEVSKADVKLLIGYNITQGLGAGGYPEIGRQAAEASKKELREILHGAHLCFITAGLGGGTGTGSIPIVAEVAKAEGAIVVATVTMPFDLEKARIFKAEEGLLDLRKHADTVVVIDNNKLVEYVPNLPINQAFAVADELIAMMIKGITETITVPSLMNLDFADVRTIMTNGGVAMIGVGESDTKSRVEEAVRSALSHPLLDVDYAGANGALIHVTGGPDMTLAEVTDAGEAISGALDPHANIIWGARVDPTMEGRIRVMAIITGVKSPNILGKTDQLSTSEIRPQRRPLKIAQKPKTLEDLNIDYL</sequence>
<dbReference type="SUPFAM" id="SSF52490">
    <property type="entry name" value="Tubulin nucleotide-binding domain-like"/>
    <property type="match status" value="1"/>
</dbReference>
<dbReference type="AlphaFoldDB" id="A0A832X6L6"/>
<evidence type="ECO:0000256" key="10">
    <source>
        <dbReference type="RuleBase" id="RU003360"/>
    </source>
</evidence>
<comment type="similarity">
    <text evidence="1 8 10">Belongs to the FtsZ family.</text>
</comment>
<keyword evidence="6 8" id="KW-0717">Septation</keyword>
<feature type="binding site" evidence="8">
    <location>
        <begin position="123"/>
        <end position="125"/>
    </location>
    <ligand>
        <name>GTP</name>
        <dbReference type="ChEBI" id="CHEBI:37565"/>
    </ligand>
</feature>